<name>A0A0A8K5V4_9HYPH</name>
<evidence type="ECO:0000313" key="1">
    <source>
        <dbReference type="EMBL" id="BAQ17359.1"/>
    </source>
</evidence>
<protein>
    <submittedName>
        <fullName evidence="1">Uncharacterized protein</fullName>
    </submittedName>
</protein>
<accession>A0A0A8K5V4</accession>
<dbReference type="Proteomes" id="UP000031643">
    <property type="component" value="Chromosome"/>
</dbReference>
<proteinExistence type="predicted"/>
<dbReference type="AlphaFoldDB" id="A0A0A8K5V4"/>
<sequence>MSDAAQIPRPDGVLIIRHAIAQSKKSGKSEAGVYSTVTDFARFRG</sequence>
<dbReference type="HOGENOM" id="CLU_3201887_0_0_5"/>
<evidence type="ECO:0000313" key="2">
    <source>
        <dbReference type="Proteomes" id="UP000031643"/>
    </source>
</evidence>
<keyword evidence="2" id="KW-1185">Reference proteome</keyword>
<organism evidence="1 2">
    <name type="scientific">Methyloceanibacter caenitepidi</name>
    <dbReference type="NCBI Taxonomy" id="1384459"/>
    <lineage>
        <taxon>Bacteria</taxon>
        <taxon>Pseudomonadati</taxon>
        <taxon>Pseudomonadota</taxon>
        <taxon>Alphaproteobacteria</taxon>
        <taxon>Hyphomicrobiales</taxon>
        <taxon>Hyphomicrobiaceae</taxon>
        <taxon>Methyloceanibacter</taxon>
    </lineage>
</organism>
<dbReference type="EMBL" id="AP014648">
    <property type="protein sequence ID" value="BAQ17359.1"/>
    <property type="molecule type" value="Genomic_DNA"/>
</dbReference>
<dbReference type="KEGG" id="mcg:GL4_1908"/>
<gene>
    <name evidence="1" type="ORF">GL4_1908</name>
</gene>
<reference evidence="1 2" key="1">
    <citation type="submission" date="2014-09" db="EMBL/GenBank/DDBJ databases">
        <title>Genome sequencing of Methyloceanibacter caenitepidi Gela4.</title>
        <authorList>
            <person name="Takeuchi M."/>
            <person name="Susumu S."/>
            <person name="Kamagata Y."/>
            <person name="Oshima K."/>
            <person name="Hattori M."/>
            <person name="Iwasaki W."/>
        </authorList>
    </citation>
    <scope>NUCLEOTIDE SEQUENCE [LARGE SCALE GENOMIC DNA]</scope>
    <source>
        <strain evidence="1 2">Gela4</strain>
    </source>
</reference>